<dbReference type="SMART" id="SM00252">
    <property type="entry name" value="SH2"/>
    <property type="match status" value="1"/>
</dbReference>
<dbReference type="InterPro" id="IPR000719">
    <property type="entry name" value="Prot_kinase_dom"/>
</dbReference>
<evidence type="ECO:0000256" key="6">
    <source>
        <dbReference type="ARBA" id="ARBA00051245"/>
    </source>
</evidence>
<dbReference type="PROSITE" id="PS50011">
    <property type="entry name" value="PROTEIN_KINASE_DOM"/>
    <property type="match status" value="1"/>
</dbReference>
<feature type="binding site" evidence="8">
    <location>
        <position position="171"/>
    </location>
    <ligand>
        <name>ATP</name>
        <dbReference type="ChEBI" id="CHEBI:30616"/>
    </ligand>
</feature>
<comment type="similarity">
    <text evidence="9">Belongs to the protein kinase superfamily. Tyr protein kinase family.</text>
</comment>
<feature type="domain" description="Protein kinase" evidence="11">
    <location>
        <begin position="140"/>
        <end position="403"/>
    </location>
</feature>
<evidence type="ECO:0000256" key="8">
    <source>
        <dbReference type="PROSITE-ProRule" id="PRU10141"/>
    </source>
</evidence>
<dbReference type="PANTHER" id="PTHR24418">
    <property type="entry name" value="TYROSINE-PROTEIN KINASE"/>
    <property type="match status" value="1"/>
</dbReference>
<keyword evidence="2 8" id="KW-0547">Nucleotide-binding</keyword>
<name>A0ABR1C2B4_NECAM</name>
<comment type="caution">
    <text evidence="12">The sequence shown here is derived from an EMBL/GenBank/DDBJ whole genome shotgun (WGS) entry which is preliminary data.</text>
</comment>
<dbReference type="Gene3D" id="3.30.505.10">
    <property type="entry name" value="SH2 domain"/>
    <property type="match status" value="1"/>
</dbReference>
<dbReference type="PROSITE" id="PS00107">
    <property type="entry name" value="PROTEIN_KINASE_ATP"/>
    <property type="match status" value="1"/>
</dbReference>
<dbReference type="InterPro" id="IPR008266">
    <property type="entry name" value="Tyr_kinase_AS"/>
</dbReference>
<evidence type="ECO:0000256" key="3">
    <source>
        <dbReference type="ARBA" id="ARBA00022777"/>
    </source>
</evidence>
<dbReference type="Pfam" id="PF00017">
    <property type="entry name" value="SH2"/>
    <property type="match status" value="1"/>
</dbReference>
<dbReference type="InterPro" id="IPR020635">
    <property type="entry name" value="Tyr_kinase_cat_dom"/>
</dbReference>
<dbReference type="InterPro" id="IPR001245">
    <property type="entry name" value="Ser-Thr/Tyr_kinase_cat_dom"/>
</dbReference>
<dbReference type="PRINTS" id="PR00109">
    <property type="entry name" value="TYRKINASE"/>
</dbReference>
<evidence type="ECO:0000256" key="1">
    <source>
        <dbReference type="ARBA" id="ARBA00022679"/>
    </source>
</evidence>
<dbReference type="SMART" id="SM00219">
    <property type="entry name" value="TyrKc"/>
    <property type="match status" value="1"/>
</dbReference>
<keyword evidence="7" id="KW-0727">SH2 domain</keyword>
<dbReference type="EMBL" id="JAVFWL010000002">
    <property type="protein sequence ID" value="KAK6732684.1"/>
    <property type="molecule type" value="Genomic_DNA"/>
</dbReference>
<evidence type="ECO:0000313" key="13">
    <source>
        <dbReference type="Proteomes" id="UP001303046"/>
    </source>
</evidence>
<dbReference type="Pfam" id="PF07714">
    <property type="entry name" value="PK_Tyr_Ser-Thr"/>
    <property type="match status" value="1"/>
</dbReference>
<keyword evidence="1 9" id="KW-0808">Transferase</keyword>
<dbReference type="PROSITE" id="PS50001">
    <property type="entry name" value="SH2"/>
    <property type="match status" value="1"/>
</dbReference>
<keyword evidence="3 9" id="KW-0418">Kinase</keyword>
<dbReference type="InterPro" id="IPR017441">
    <property type="entry name" value="Protein_kinase_ATP_BS"/>
</dbReference>
<evidence type="ECO:0000256" key="5">
    <source>
        <dbReference type="ARBA" id="ARBA00023137"/>
    </source>
</evidence>
<reference evidence="12 13" key="1">
    <citation type="submission" date="2023-08" db="EMBL/GenBank/DDBJ databases">
        <title>A Necator americanus chromosomal reference genome.</title>
        <authorList>
            <person name="Ilik V."/>
            <person name="Petrzelkova K.J."/>
            <person name="Pardy F."/>
            <person name="Fuh T."/>
            <person name="Niatou-Singa F.S."/>
            <person name="Gouil Q."/>
            <person name="Baker L."/>
            <person name="Ritchie M.E."/>
            <person name="Jex A.R."/>
            <person name="Gazzola D."/>
            <person name="Li H."/>
            <person name="Toshio Fujiwara R."/>
            <person name="Zhan B."/>
            <person name="Aroian R.V."/>
            <person name="Pafco B."/>
            <person name="Schwarz E.M."/>
        </authorList>
    </citation>
    <scope>NUCLEOTIDE SEQUENCE [LARGE SCALE GENOMIC DNA]</scope>
    <source>
        <strain evidence="12 13">Aroian</strain>
        <tissue evidence="12">Whole animal</tissue>
    </source>
</reference>
<dbReference type="CDD" id="cd10361">
    <property type="entry name" value="SH2_Fps_family"/>
    <property type="match status" value="1"/>
</dbReference>
<comment type="catalytic activity">
    <reaction evidence="6 9">
        <text>L-tyrosyl-[protein] + ATP = O-phospho-L-tyrosyl-[protein] + ADP + H(+)</text>
        <dbReference type="Rhea" id="RHEA:10596"/>
        <dbReference type="Rhea" id="RHEA-COMP:10136"/>
        <dbReference type="Rhea" id="RHEA-COMP:20101"/>
        <dbReference type="ChEBI" id="CHEBI:15378"/>
        <dbReference type="ChEBI" id="CHEBI:30616"/>
        <dbReference type="ChEBI" id="CHEBI:46858"/>
        <dbReference type="ChEBI" id="CHEBI:61978"/>
        <dbReference type="ChEBI" id="CHEBI:456216"/>
        <dbReference type="EC" id="2.7.10.2"/>
    </reaction>
</comment>
<dbReference type="InterPro" id="IPR050198">
    <property type="entry name" value="Non-receptor_tyrosine_kinases"/>
</dbReference>
<proteinExistence type="inferred from homology"/>
<keyword evidence="13" id="KW-1185">Reference proteome</keyword>
<dbReference type="SUPFAM" id="SSF56112">
    <property type="entry name" value="Protein kinase-like (PK-like)"/>
    <property type="match status" value="1"/>
</dbReference>
<dbReference type="CDD" id="cd00192">
    <property type="entry name" value="PTKc"/>
    <property type="match status" value="1"/>
</dbReference>
<evidence type="ECO:0000256" key="2">
    <source>
        <dbReference type="ARBA" id="ARBA00022741"/>
    </source>
</evidence>
<evidence type="ECO:0000256" key="9">
    <source>
        <dbReference type="RuleBase" id="RU362096"/>
    </source>
</evidence>
<dbReference type="InterPro" id="IPR035849">
    <property type="entry name" value="Fes/Fps/Fer_SH2"/>
</dbReference>
<dbReference type="Gene3D" id="1.10.510.10">
    <property type="entry name" value="Transferase(Phosphotransferase) domain 1"/>
    <property type="match status" value="1"/>
</dbReference>
<dbReference type="PROSITE" id="PS00109">
    <property type="entry name" value="PROTEIN_KINASE_TYR"/>
    <property type="match status" value="1"/>
</dbReference>
<keyword evidence="4 8" id="KW-0067">ATP-binding</keyword>
<evidence type="ECO:0000313" key="12">
    <source>
        <dbReference type="EMBL" id="KAK6732684.1"/>
    </source>
</evidence>
<dbReference type="Proteomes" id="UP001303046">
    <property type="component" value="Unassembled WGS sequence"/>
</dbReference>
<dbReference type="EC" id="2.7.10.2" evidence="9"/>
<dbReference type="PRINTS" id="PR00401">
    <property type="entry name" value="SH2DOMAIN"/>
</dbReference>
<sequence>MDTNKERVCFISSYLMTTDSNIRCQFNRAHEDQPWFHGLLPREDINKLLQRNGDYLVRVTEPEPGMGMKTVLSARWKDKNHHFVINENDGKVFIDKEKFSSVLELVNYYVTEQKPITDSTEAVLITPIPKQEWEFKHDWITLGRKLGEGAFGGVYAGILTFRGKKYEVAVKVNKASEVTKKIISEICKEARIMRRYRHPNVVRFYGVAIEHEPVMLVMEMVNGGALDTHLQKQAAIITKRDRLRYSYGASKGLEYLHENDCLHRDVAARNCLVETDGEVKLSDFGLSRELSNRAKKYRMKDMRQRLPIRWLAPEVLSSGTYSKKSDVFSFGILLWEIYMDGESPYSDMTVTEVTANVISGYRLAPPPKMPKAVRAIMLNQCFPGNPDERSKMSEVRVALEEAMQPSSR</sequence>
<organism evidence="12 13">
    <name type="scientific">Necator americanus</name>
    <name type="common">Human hookworm</name>
    <dbReference type="NCBI Taxonomy" id="51031"/>
    <lineage>
        <taxon>Eukaryota</taxon>
        <taxon>Metazoa</taxon>
        <taxon>Ecdysozoa</taxon>
        <taxon>Nematoda</taxon>
        <taxon>Chromadorea</taxon>
        <taxon>Rhabditida</taxon>
        <taxon>Rhabditina</taxon>
        <taxon>Rhabditomorpha</taxon>
        <taxon>Strongyloidea</taxon>
        <taxon>Ancylostomatidae</taxon>
        <taxon>Bunostominae</taxon>
        <taxon>Necator</taxon>
    </lineage>
</organism>
<evidence type="ECO:0000259" key="10">
    <source>
        <dbReference type="PROSITE" id="PS50001"/>
    </source>
</evidence>
<evidence type="ECO:0000256" key="7">
    <source>
        <dbReference type="PROSITE-ProRule" id="PRU00191"/>
    </source>
</evidence>
<evidence type="ECO:0000259" key="11">
    <source>
        <dbReference type="PROSITE" id="PS50011"/>
    </source>
</evidence>
<accession>A0ABR1C2B4</accession>
<dbReference type="InterPro" id="IPR011009">
    <property type="entry name" value="Kinase-like_dom_sf"/>
</dbReference>
<gene>
    <name evidence="12" type="primary">Necator_chrII.g4617</name>
    <name evidence="12" type="ORF">RB195_016825</name>
</gene>
<dbReference type="InterPro" id="IPR036860">
    <property type="entry name" value="SH2_dom_sf"/>
</dbReference>
<keyword evidence="5 9" id="KW-0829">Tyrosine-protein kinase</keyword>
<evidence type="ECO:0000256" key="4">
    <source>
        <dbReference type="ARBA" id="ARBA00022840"/>
    </source>
</evidence>
<protein>
    <recommendedName>
        <fullName evidence="9">Tyrosine-protein kinase</fullName>
        <ecNumber evidence="9">2.7.10.2</ecNumber>
    </recommendedName>
</protein>
<dbReference type="InterPro" id="IPR000980">
    <property type="entry name" value="SH2"/>
</dbReference>
<dbReference type="SUPFAM" id="SSF55550">
    <property type="entry name" value="SH2 domain"/>
    <property type="match status" value="1"/>
</dbReference>
<feature type="domain" description="SH2" evidence="10">
    <location>
        <begin position="35"/>
        <end position="128"/>
    </location>
</feature>